<name>X0KII8_FUSOX</name>
<dbReference type="AlphaFoldDB" id="X0KII8"/>
<dbReference type="EMBL" id="JH658148">
    <property type="protein sequence ID" value="EXM13439.1"/>
    <property type="molecule type" value="Genomic_DNA"/>
</dbReference>
<reference evidence="1" key="2">
    <citation type="submission" date="2012-05" db="EMBL/GenBank/DDBJ databases">
        <title>The Genome Annotation of Fusarium oxysporum Cotton.</title>
        <authorList>
            <consortium name="The Broad Institute Genomics Platform"/>
            <person name="Ma L.-J."/>
            <person name="Corby-Kistler H."/>
            <person name="Broz K."/>
            <person name="Gale L.R."/>
            <person name="Jonkers W."/>
            <person name="O'Donnell K."/>
            <person name="Ploetz R."/>
            <person name="Steinberg C."/>
            <person name="Schwartz D.C."/>
            <person name="VanEtten H."/>
            <person name="Zhou S."/>
            <person name="Young S.K."/>
            <person name="Zeng Q."/>
            <person name="Gargeya S."/>
            <person name="Fitzgerald M."/>
            <person name="Abouelleil A."/>
            <person name="Alvarado L."/>
            <person name="Chapman S.B."/>
            <person name="Gainer-Dewar J."/>
            <person name="Goldberg J."/>
            <person name="Griggs A."/>
            <person name="Gujja S."/>
            <person name="Hansen M."/>
            <person name="Howarth C."/>
            <person name="Imamovic A."/>
            <person name="Ireland A."/>
            <person name="Larimer J."/>
            <person name="McCowan C."/>
            <person name="Murphy C."/>
            <person name="Pearson M."/>
            <person name="Poon T.W."/>
            <person name="Priest M."/>
            <person name="Roberts A."/>
            <person name="Saif S."/>
            <person name="Shea T."/>
            <person name="Sykes S."/>
            <person name="Wortman J."/>
            <person name="Nusbaum C."/>
            <person name="Birren B."/>
        </authorList>
    </citation>
    <scope>NUCLEOTIDE SEQUENCE</scope>
    <source>
        <strain evidence="1">25433</strain>
    </source>
</reference>
<proteinExistence type="predicted"/>
<dbReference type="Proteomes" id="UP000030701">
    <property type="component" value="Unassembled WGS sequence"/>
</dbReference>
<sequence>MMYDPNLQNLRIGSRNNLRLGQMPSLNCVSHFISLRRSNKKSARRR</sequence>
<accession>X0KII8</accession>
<organism evidence="1">
    <name type="scientific">Fusarium oxysporum f. sp. vasinfectum 25433</name>
    <dbReference type="NCBI Taxonomy" id="1089449"/>
    <lineage>
        <taxon>Eukaryota</taxon>
        <taxon>Fungi</taxon>
        <taxon>Dikarya</taxon>
        <taxon>Ascomycota</taxon>
        <taxon>Pezizomycotina</taxon>
        <taxon>Sordariomycetes</taxon>
        <taxon>Hypocreomycetidae</taxon>
        <taxon>Hypocreales</taxon>
        <taxon>Nectriaceae</taxon>
        <taxon>Fusarium</taxon>
        <taxon>Fusarium oxysporum species complex</taxon>
    </lineage>
</organism>
<dbReference type="HOGENOM" id="CLU_3191372_0_0_1"/>
<reference evidence="1" key="1">
    <citation type="submission" date="2011-11" db="EMBL/GenBank/DDBJ databases">
        <title>The Genome Sequence of Fusarium oxysporum Cotton.</title>
        <authorList>
            <consortium name="The Broad Institute Genome Sequencing Platform"/>
            <person name="Ma L.-J."/>
            <person name="Gale L.R."/>
            <person name="Schwartz D.C."/>
            <person name="Zhou S."/>
            <person name="Corby-Kistler H."/>
            <person name="Young S.K."/>
            <person name="Zeng Q."/>
            <person name="Gargeya S."/>
            <person name="Fitzgerald M."/>
            <person name="Haas B."/>
            <person name="Abouelleil A."/>
            <person name="Alvarado L."/>
            <person name="Arachchi H.M."/>
            <person name="Berlin A."/>
            <person name="Brown A."/>
            <person name="Chapman S.B."/>
            <person name="Chen Z."/>
            <person name="Dunbar C."/>
            <person name="Freedman E."/>
            <person name="Gearin G."/>
            <person name="Goldberg J."/>
            <person name="Griggs A."/>
            <person name="Gujja S."/>
            <person name="Heiman D."/>
            <person name="Howarth C."/>
            <person name="Larson L."/>
            <person name="Lui A."/>
            <person name="MacDonald P.J.P."/>
            <person name="Montmayeur A."/>
            <person name="Murphy C."/>
            <person name="Neiman D."/>
            <person name="Pearson M."/>
            <person name="Priest M."/>
            <person name="Roberts A."/>
            <person name="Saif S."/>
            <person name="Shea T."/>
            <person name="Shenoy N."/>
            <person name="Sisk P."/>
            <person name="Stolte C."/>
            <person name="Sykes S."/>
            <person name="Wortman J."/>
            <person name="Nusbaum C."/>
            <person name="Birren B."/>
        </authorList>
    </citation>
    <scope>NUCLEOTIDE SEQUENCE [LARGE SCALE GENOMIC DNA]</scope>
    <source>
        <strain evidence="1">25433</strain>
    </source>
</reference>
<protein>
    <submittedName>
        <fullName evidence="1">Uncharacterized protein</fullName>
    </submittedName>
</protein>
<evidence type="ECO:0000313" key="1">
    <source>
        <dbReference type="EMBL" id="EXM13439.1"/>
    </source>
</evidence>
<gene>
    <name evidence="1" type="ORF">FOTG_18105</name>
</gene>